<feature type="transmembrane region" description="Helical" evidence="1">
    <location>
        <begin position="402"/>
        <end position="421"/>
    </location>
</feature>
<feature type="transmembrane region" description="Helical" evidence="1">
    <location>
        <begin position="123"/>
        <end position="146"/>
    </location>
</feature>
<keyword evidence="1" id="KW-0812">Transmembrane</keyword>
<dbReference type="AlphaFoldDB" id="A0A2A6RP34"/>
<dbReference type="OrthoDB" id="246802at2"/>
<feature type="transmembrane region" description="Helical" evidence="1">
    <location>
        <begin position="182"/>
        <end position="199"/>
    </location>
</feature>
<dbReference type="RefSeq" id="WP_097642486.1">
    <property type="nucleotide sequence ID" value="NZ_NQWI01000006.1"/>
</dbReference>
<evidence type="ECO:0000313" key="2">
    <source>
        <dbReference type="EMBL" id="PDW04629.1"/>
    </source>
</evidence>
<reference evidence="3" key="1">
    <citation type="submission" date="2017-08" db="EMBL/GenBank/DDBJ databases">
        <authorList>
            <person name="Grouzdev D.S."/>
            <person name="Gaisin V.A."/>
            <person name="Rysina M.S."/>
            <person name="Gorlenko V.M."/>
        </authorList>
    </citation>
    <scope>NUCLEOTIDE SEQUENCE [LARGE SCALE GENOMIC DNA]</scope>
    <source>
        <strain evidence="3">Kir15-3F</strain>
    </source>
</reference>
<feature type="transmembrane region" description="Helical" evidence="1">
    <location>
        <begin position="376"/>
        <end position="395"/>
    </location>
</feature>
<feature type="transmembrane region" description="Helical" evidence="1">
    <location>
        <begin position="220"/>
        <end position="249"/>
    </location>
</feature>
<gene>
    <name evidence="2" type="ORF">CJ255_02305</name>
</gene>
<keyword evidence="3" id="KW-1185">Reference proteome</keyword>
<feature type="transmembrane region" description="Helical" evidence="1">
    <location>
        <begin position="322"/>
        <end position="340"/>
    </location>
</feature>
<feature type="transmembrane region" description="Helical" evidence="1">
    <location>
        <begin position="349"/>
        <end position="370"/>
    </location>
</feature>
<keyword evidence="1" id="KW-1133">Transmembrane helix</keyword>
<protein>
    <recommendedName>
        <fullName evidence="4">Glycosyltransferase RgtA/B/C/D-like domain-containing protein</fullName>
    </recommendedName>
</protein>
<evidence type="ECO:0008006" key="4">
    <source>
        <dbReference type="Google" id="ProtNLM"/>
    </source>
</evidence>
<feature type="transmembrane region" description="Helical" evidence="1">
    <location>
        <begin position="158"/>
        <end position="176"/>
    </location>
</feature>
<feature type="transmembrane region" description="Helical" evidence="1">
    <location>
        <begin position="463"/>
        <end position="482"/>
    </location>
</feature>
<proteinExistence type="predicted"/>
<evidence type="ECO:0000256" key="1">
    <source>
        <dbReference type="SAM" id="Phobius"/>
    </source>
</evidence>
<organism evidence="2 3">
    <name type="scientific">Candidatus Viridilinea mediisalina</name>
    <dbReference type="NCBI Taxonomy" id="2024553"/>
    <lineage>
        <taxon>Bacteria</taxon>
        <taxon>Bacillati</taxon>
        <taxon>Chloroflexota</taxon>
        <taxon>Chloroflexia</taxon>
        <taxon>Chloroflexales</taxon>
        <taxon>Chloroflexineae</taxon>
        <taxon>Oscillochloridaceae</taxon>
        <taxon>Candidatus Viridilinea</taxon>
    </lineage>
</organism>
<keyword evidence="1" id="KW-0472">Membrane</keyword>
<feature type="transmembrane region" description="Helical" evidence="1">
    <location>
        <begin position="255"/>
        <end position="276"/>
    </location>
</feature>
<dbReference type="EMBL" id="NQWI01000006">
    <property type="protein sequence ID" value="PDW04629.1"/>
    <property type="molecule type" value="Genomic_DNA"/>
</dbReference>
<sequence length="503" mass="55236">MRRPLLIFFLLLISYAYVLPRWSDWNQNSRLNLVLAMVDDGTVKIDRYVANTGDYAIYEGHAYTDKPPGLSLMAVPVYHVLSPLLNLPVVEARLAALGGGAAFAQTLQADGAGLGGERVRFALVQYVLTLAVVATSSAGLGVGFFLALQRLEVAPGPAAFGALAFGLATSAAPYAGNFYGHQLVAALLFGAFYVAWPHADSAVHGATRLALRPMWDPRALLCGLLLGWAVISEYPAVLPGSIIGLYALWVRGLRWLTLLVLGGIIPLILLVTYDLIAFGTPLPIGYAHSALWQDQHTTGFMSITYPQLDALVGLTFGAFRGLFFRAPWLLLAMPGLVIWWRSGRWRAEWWVLLLASLSLLLFYGSSMMWWGGFAAGPRYIVPLIPFLALPAAWLMAQLWAKLRLRLVSVGLVVLSLLLVWIEATARQLFPTDALRNTWTGYVFPAWLEGDIARNLGMALGLSGPWSLLPLLGLIIFGTIMLLRDDAQVLVLPQRRPLQRRYDQ</sequence>
<comment type="caution">
    <text evidence="2">The sequence shown here is derived from an EMBL/GenBank/DDBJ whole genome shotgun (WGS) entry which is preliminary data.</text>
</comment>
<name>A0A2A6RP34_9CHLR</name>
<dbReference type="Proteomes" id="UP000220527">
    <property type="component" value="Unassembled WGS sequence"/>
</dbReference>
<accession>A0A2A6RP34</accession>
<evidence type="ECO:0000313" key="3">
    <source>
        <dbReference type="Proteomes" id="UP000220527"/>
    </source>
</evidence>